<feature type="compositionally biased region" description="Polar residues" evidence="1">
    <location>
        <begin position="32"/>
        <end position="51"/>
    </location>
</feature>
<sequence>MGWIDRFPHRIILIHPSPETPSSYLGGRDTFGWQNNQNHPAPQIPSSQISLNPPGRRRIIQLASQHINSKTEKKTSSLKVKGKSY</sequence>
<dbReference type="EMBL" id="LKAM01000001">
    <property type="protein sequence ID" value="KUM51380.1"/>
    <property type="molecule type" value="Genomic_DNA"/>
</dbReference>
<evidence type="ECO:0000256" key="1">
    <source>
        <dbReference type="SAM" id="MobiDB-lite"/>
    </source>
</evidence>
<feature type="region of interest" description="Disordered" evidence="1">
    <location>
        <begin position="17"/>
        <end position="51"/>
    </location>
</feature>
<comment type="caution">
    <text evidence="2">The sequence shown here is derived from an EMBL/GenBank/DDBJ whole genome shotgun (WGS) entry which is preliminary data.</text>
</comment>
<evidence type="ECO:0000313" key="2">
    <source>
        <dbReference type="EMBL" id="KUM51380.1"/>
    </source>
</evidence>
<protein>
    <submittedName>
        <fullName evidence="2">Uncharacterized protein</fullName>
    </submittedName>
</protein>
<accession>A0A117NJD4</accession>
<geneLocation type="mitochondrion" evidence="2"/>
<keyword evidence="2" id="KW-0496">Mitochondrion</keyword>
<name>A0A117NJD4_PICGL</name>
<proteinExistence type="predicted"/>
<gene>
    <name evidence="2" type="ORF">ABT39_MTgene1227</name>
</gene>
<feature type="region of interest" description="Disordered" evidence="1">
    <location>
        <begin position="66"/>
        <end position="85"/>
    </location>
</feature>
<reference evidence="2" key="1">
    <citation type="journal article" date="2015" name="Genome Biol. Evol.">
        <title>Organellar Genomes of White Spruce (Picea glauca): Assembly and Annotation.</title>
        <authorList>
            <person name="Jackman S.D."/>
            <person name="Warren R.L."/>
            <person name="Gibb E.A."/>
            <person name="Vandervalk B.P."/>
            <person name="Mohamadi H."/>
            <person name="Chu J."/>
            <person name="Raymond A."/>
            <person name="Pleasance S."/>
            <person name="Coope R."/>
            <person name="Wildung M.R."/>
            <person name="Ritland C.E."/>
            <person name="Bousquet J."/>
            <person name="Jones S.J."/>
            <person name="Bohlmann J."/>
            <person name="Birol I."/>
        </authorList>
    </citation>
    <scope>NUCLEOTIDE SEQUENCE [LARGE SCALE GENOMIC DNA]</scope>
    <source>
        <tissue evidence="2">Flushing bud</tissue>
    </source>
</reference>
<dbReference type="AlphaFoldDB" id="A0A117NJD4"/>
<organism evidence="2">
    <name type="scientific">Picea glauca</name>
    <name type="common">White spruce</name>
    <name type="synonym">Pinus glauca</name>
    <dbReference type="NCBI Taxonomy" id="3330"/>
    <lineage>
        <taxon>Eukaryota</taxon>
        <taxon>Viridiplantae</taxon>
        <taxon>Streptophyta</taxon>
        <taxon>Embryophyta</taxon>
        <taxon>Tracheophyta</taxon>
        <taxon>Spermatophyta</taxon>
        <taxon>Pinopsida</taxon>
        <taxon>Pinidae</taxon>
        <taxon>Conifers I</taxon>
        <taxon>Pinales</taxon>
        <taxon>Pinaceae</taxon>
        <taxon>Picea</taxon>
    </lineage>
</organism>